<dbReference type="EMBL" id="JAASQJ010000001">
    <property type="protein sequence ID" value="NIJ51562.1"/>
    <property type="molecule type" value="Genomic_DNA"/>
</dbReference>
<accession>A0ABX0UFU2</accession>
<sequence>MNISYVTTYNALDIHNWSGLGYMIAKALEQQDNRLNYIGELQSSPSASMYLKKLYFKLLRKDFDFGREVHTARQYARQIEAILQPNTDVVFSPSSIPISMLETKKPKAFYTDGTFAGMTGFYKNLSNLSPATIKSGNIIDQNALDSCQLAIYSSDWAAGTAIQHYGADPAKVKVVPFGSNMDSGKKLSEIKLMVSERSKTECHLLFLAVDWERKGGDIALAIVKKLNQIGVKTTLHIVGIKELPIVTVPSYVKNYGFISKADPKGAELITKLLSECHFLILPTRADCTPVVFSEANSFGLPCITTNVGGIPTIIKDDLNGKSFGLDSHTNSYAEYIASAFTDWKSYSDLAESSFYEYESRLNWKVAGKTITKLLSEL</sequence>
<evidence type="ECO:0000313" key="1">
    <source>
        <dbReference type="EMBL" id="NIJ51562.1"/>
    </source>
</evidence>
<name>A0ABX0UFU2_9BACT</name>
<proteinExistence type="predicted"/>
<dbReference type="PANTHER" id="PTHR12526">
    <property type="entry name" value="GLYCOSYLTRANSFERASE"/>
    <property type="match status" value="1"/>
</dbReference>
<dbReference type="SUPFAM" id="SSF53756">
    <property type="entry name" value="UDP-Glycosyltransferase/glycogen phosphorylase"/>
    <property type="match status" value="1"/>
</dbReference>
<reference evidence="1 2" key="1">
    <citation type="submission" date="2020-03" db="EMBL/GenBank/DDBJ databases">
        <title>Genomic Encyclopedia of Type Strains, Phase IV (KMG-IV): sequencing the most valuable type-strain genomes for metagenomic binning, comparative biology and taxonomic classification.</title>
        <authorList>
            <person name="Goeker M."/>
        </authorList>
    </citation>
    <scope>NUCLEOTIDE SEQUENCE [LARGE SCALE GENOMIC DNA]</scope>
    <source>
        <strain evidence="1 2">DSM 102865</strain>
    </source>
</reference>
<dbReference type="Proteomes" id="UP001179181">
    <property type="component" value="Unassembled WGS sequence"/>
</dbReference>
<dbReference type="PANTHER" id="PTHR12526:SF637">
    <property type="entry name" value="GLYCOSYLTRANSFERASE EPSF-RELATED"/>
    <property type="match status" value="1"/>
</dbReference>
<organism evidence="1 2">
    <name type="scientific">Dyadobacter arcticus</name>
    <dbReference type="NCBI Taxonomy" id="1078754"/>
    <lineage>
        <taxon>Bacteria</taxon>
        <taxon>Pseudomonadati</taxon>
        <taxon>Bacteroidota</taxon>
        <taxon>Cytophagia</taxon>
        <taxon>Cytophagales</taxon>
        <taxon>Spirosomataceae</taxon>
        <taxon>Dyadobacter</taxon>
    </lineage>
</organism>
<keyword evidence="2" id="KW-1185">Reference proteome</keyword>
<comment type="caution">
    <text evidence="1">The sequence shown here is derived from an EMBL/GenBank/DDBJ whole genome shotgun (WGS) entry which is preliminary data.</text>
</comment>
<dbReference type="Gene3D" id="3.40.50.2000">
    <property type="entry name" value="Glycogen Phosphorylase B"/>
    <property type="match status" value="2"/>
</dbReference>
<protein>
    <submittedName>
        <fullName evidence="1">Glycosyltransferase involved in cell wall biosynthesis</fullName>
    </submittedName>
</protein>
<gene>
    <name evidence="1" type="ORF">FHS68_000718</name>
</gene>
<dbReference type="RefSeq" id="WP_167267264.1">
    <property type="nucleotide sequence ID" value="NZ_JAASQJ010000001.1"/>
</dbReference>
<dbReference type="CDD" id="cd03801">
    <property type="entry name" value="GT4_PimA-like"/>
    <property type="match status" value="1"/>
</dbReference>
<evidence type="ECO:0000313" key="2">
    <source>
        <dbReference type="Proteomes" id="UP001179181"/>
    </source>
</evidence>
<dbReference type="Pfam" id="PF13692">
    <property type="entry name" value="Glyco_trans_1_4"/>
    <property type="match status" value="1"/>
</dbReference>